<evidence type="ECO:0000259" key="15">
    <source>
        <dbReference type="PROSITE" id="PS51462"/>
    </source>
</evidence>
<dbReference type="PANTHER" id="PTHR11839">
    <property type="entry name" value="UDP/ADP-SUGAR PYROPHOSPHATASE"/>
    <property type="match status" value="1"/>
</dbReference>
<keyword evidence="17" id="KW-1185">Reference proteome</keyword>
<evidence type="ECO:0000256" key="1">
    <source>
        <dbReference type="ARBA" id="ARBA00001946"/>
    </source>
</evidence>
<dbReference type="Proteomes" id="UP000218896">
    <property type="component" value="Unassembled WGS sequence"/>
</dbReference>
<evidence type="ECO:0000256" key="9">
    <source>
        <dbReference type="ARBA" id="ARBA00030162"/>
    </source>
</evidence>
<organism evidence="16 17">
    <name type="scientific">Halovibrio salipaludis</name>
    <dbReference type="NCBI Taxonomy" id="2032626"/>
    <lineage>
        <taxon>Bacteria</taxon>
        <taxon>Pseudomonadati</taxon>
        <taxon>Pseudomonadota</taxon>
        <taxon>Gammaproteobacteria</taxon>
        <taxon>Oceanospirillales</taxon>
        <taxon>Halomonadaceae</taxon>
        <taxon>Halovibrio</taxon>
    </lineage>
</organism>
<evidence type="ECO:0000256" key="5">
    <source>
        <dbReference type="ARBA" id="ARBA00022723"/>
    </source>
</evidence>
<evidence type="ECO:0000256" key="7">
    <source>
        <dbReference type="ARBA" id="ARBA00022842"/>
    </source>
</evidence>
<protein>
    <recommendedName>
        <fullName evidence="4">ADP-ribose pyrophosphatase</fullName>
        <ecNumber evidence="3">3.6.1.13</ecNumber>
    </recommendedName>
    <alternativeName>
        <fullName evidence="9">ADP-ribose diphosphatase</fullName>
    </alternativeName>
    <alternativeName>
        <fullName evidence="11">ADP-ribose phosphohydrolase</fullName>
    </alternativeName>
    <alternativeName>
        <fullName evidence="10">Adenosine diphosphoribose pyrophosphatase</fullName>
    </alternativeName>
</protein>
<dbReference type="EMBL" id="NSKD01000006">
    <property type="protein sequence ID" value="PAU79710.1"/>
    <property type="molecule type" value="Genomic_DNA"/>
</dbReference>
<feature type="binding site" evidence="13">
    <location>
        <position position="113"/>
    </location>
    <ligand>
        <name>Mg(2+)</name>
        <dbReference type="ChEBI" id="CHEBI:18420"/>
        <label>1</label>
    </ligand>
</feature>
<feature type="binding site" evidence="13">
    <location>
        <position position="109"/>
    </location>
    <ligand>
        <name>Mg(2+)</name>
        <dbReference type="ChEBI" id="CHEBI:18420"/>
        <label>1</label>
    </ligand>
</feature>
<evidence type="ECO:0000313" key="16">
    <source>
        <dbReference type="EMBL" id="PAU79710.1"/>
    </source>
</evidence>
<gene>
    <name evidence="16" type="ORF">CK501_12975</name>
</gene>
<evidence type="ECO:0000256" key="13">
    <source>
        <dbReference type="PIRSR" id="PIRSR604385-2"/>
    </source>
</evidence>
<dbReference type="SUPFAM" id="SSF55811">
    <property type="entry name" value="Nudix"/>
    <property type="match status" value="1"/>
</dbReference>
<keyword evidence="5 13" id="KW-0479">Metal-binding</keyword>
<dbReference type="CDD" id="cd24155">
    <property type="entry name" value="NUDIX_ADPRase"/>
    <property type="match status" value="1"/>
</dbReference>
<evidence type="ECO:0000256" key="11">
    <source>
        <dbReference type="ARBA" id="ARBA00033056"/>
    </source>
</evidence>
<accession>A0A2A2F4H5</accession>
<keyword evidence="7 13" id="KW-0460">Magnesium</keyword>
<evidence type="ECO:0000256" key="12">
    <source>
        <dbReference type="ARBA" id="ARBA00049546"/>
    </source>
</evidence>
<feature type="short sequence motif" description="Nudix box" evidence="14">
    <location>
        <begin position="94"/>
        <end position="116"/>
    </location>
</feature>
<dbReference type="NCBIfam" id="TIGR00052">
    <property type="entry name" value="nudix-type nucleoside diphosphatase, YffH/AdpP family"/>
    <property type="match status" value="1"/>
</dbReference>
<comment type="similarity">
    <text evidence="2">Belongs to the Nudix hydrolase family. NudF subfamily.</text>
</comment>
<evidence type="ECO:0000256" key="4">
    <source>
        <dbReference type="ARBA" id="ARBA00013297"/>
    </source>
</evidence>
<evidence type="ECO:0000256" key="6">
    <source>
        <dbReference type="ARBA" id="ARBA00022801"/>
    </source>
</evidence>
<evidence type="ECO:0000256" key="2">
    <source>
        <dbReference type="ARBA" id="ARBA00007482"/>
    </source>
</evidence>
<dbReference type="GO" id="GO:0005829">
    <property type="term" value="C:cytosol"/>
    <property type="evidence" value="ECO:0007669"/>
    <property type="project" value="TreeGrafter"/>
</dbReference>
<comment type="caution">
    <text evidence="16">The sequence shown here is derived from an EMBL/GenBank/DDBJ whole genome shotgun (WGS) entry which is preliminary data.</text>
</comment>
<feature type="domain" description="Nudix hydrolase" evidence="15">
    <location>
        <begin position="52"/>
        <end position="195"/>
    </location>
</feature>
<comment type="cofactor">
    <cofactor evidence="1 13">
        <name>Mg(2+)</name>
        <dbReference type="ChEBI" id="CHEBI:18420"/>
    </cofactor>
</comment>
<dbReference type="RefSeq" id="WP_095618167.1">
    <property type="nucleotide sequence ID" value="NZ_NSKD01000006.1"/>
</dbReference>
<dbReference type="InterPro" id="IPR015797">
    <property type="entry name" value="NUDIX_hydrolase-like_dom_sf"/>
</dbReference>
<evidence type="ECO:0000256" key="3">
    <source>
        <dbReference type="ARBA" id="ARBA00012453"/>
    </source>
</evidence>
<comment type="catalytic activity">
    <reaction evidence="12">
        <text>ADP-D-ribose + H2O = D-ribose 5-phosphate + AMP + 2 H(+)</text>
        <dbReference type="Rhea" id="RHEA:10412"/>
        <dbReference type="ChEBI" id="CHEBI:15377"/>
        <dbReference type="ChEBI" id="CHEBI:15378"/>
        <dbReference type="ChEBI" id="CHEBI:57967"/>
        <dbReference type="ChEBI" id="CHEBI:78346"/>
        <dbReference type="ChEBI" id="CHEBI:456215"/>
        <dbReference type="EC" id="3.6.1.13"/>
    </reaction>
</comment>
<dbReference type="GO" id="GO:0047631">
    <property type="term" value="F:ADP-ribose diphosphatase activity"/>
    <property type="evidence" value="ECO:0007669"/>
    <property type="project" value="UniProtKB-EC"/>
</dbReference>
<evidence type="ECO:0000256" key="10">
    <source>
        <dbReference type="ARBA" id="ARBA00030308"/>
    </source>
</evidence>
<dbReference type="Pfam" id="PF00293">
    <property type="entry name" value="NUDIX"/>
    <property type="match status" value="1"/>
</dbReference>
<dbReference type="Gene3D" id="3.90.79.10">
    <property type="entry name" value="Nucleoside Triphosphate Pyrophosphohydrolase"/>
    <property type="match status" value="1"/>
</dbReference>
<comment type="function">
    <text evidence="8">Acts on ADP-mannose and ADP-glucose as well as ADP-ribose. Prevents glycogen biosynthesis. The reaction catalyzed by this enzyme is a limiting step of the gluconeogenic process.</text>
</comment>
<feature type="binding site" evidence="13">
    <location>
        <position position="93"/>
    </location>
    <ligand>
        <name>Mg(2+)</name>
        <dbReference type="ChEBI" id="CHEBI:18420"/>
        <label>1</label>
    </ligand>
</feature>
<dbReference type="InterPro" id="IPR004385">
    <property type="entry name" value="NDP_pyrophosphatase"/>
</dbReference>
<evidence type="ECO:0000313" key="17">
    <source>
        <dbReference type="Proteomes" id="UP000218896"/>
    </source>
</evidence>
<reference evidence="16 17" key="1">
    <citation type="submission" date="2017-08" db="EMBL/GenBank/DDBJ databases">
        <title>Halovibrio sewagensis sp. nov., isolated from wastewater of high salinity.</title>
        <authorList>
            <person name="Dong X."/>
            <person name="Zhang G."/>
        </authorList>
    </citation>
    <scope>NUCLEOTIDE SEQUENCE [LARGE SCALE GENOMIC DNA]</scope>
    <source>
        <strain evidence="16 17">YL5-2</strain>
    </source>
</reference>
<dbReference type="GO" id="GO:0019144">
    <property type="term" value="F:ADP-sugar diphosphatase activity"/>
    <property type="evidence" value="ECO:0007669"/>
    <property type="project" value="TreeGrafter"/>
</dbReference>
<dbReference type="EC" id="3.6.1.13" evidence="3"/>
<dbReference type="PANTHER" id="PTHR11839:SF5">
    <property type="entry name" value="ADP-RIBOSE PYROPHOSPHATASE"/>
    <property type="match status" value="1"/>
</dbReference>
<proteinExistence type="inferred from homology"/>
<dbReference type="GO" id="GO:0046872">
    <property type="term" value="F:metal ion binding"/>
    <property type="evidence" value="ECO:0007669"/>
    <property type="project" value="UniProtKB-KW"/>
</dbReference>
<dbReference type="GO" id="GO:0019693">
    <property type="term" value="P:ribose phosphate metabolic process"/>
    <property type="evidence" value="ECO:0007669"/>
    <property type="project" value="TreeGrafter"/>
</dbReference>
<evidence type="ECO:0000256" key="8">
    <source>
        <dbReference type="ARBA" id="ARBA00025164"/>
    </source>
</evidence>
<dbReference type="OrthoDB" id="5292471at2"/>
<dbReference type="InterPro" id="IPR000086">
    <property type="entry name" value="NUDIX_hydrolase_dom"/>
</dbReference>
<dbReference type="PROSITE" id="PS51462">
    <property type="entry name" value="NUDIX"/>
    <property type="match status" value="1"/>
</dbReference>
<name>A0A2A2F4H5_9GAMM</name>
<feature type="binding site" evidence="13">
    <location>
        <position position="161"/>
    </location>
    <ligand>
        <name>Mg(2+)</name>
        <dbReference type="ChEBI" id="CHEBI:18420"/>
        <label>1</label>
    </ligand>
</feature>
<dbReference type="GO" id="GO:0006753">
    <property type="term" value="P:nucleoside phosphate metabolic process"/>
    <property type="evidence" value="ECO:0007669"/>
    <property type="project" value="TreeGrafter"/>
</dbReference>
<evidence type="ECO:0000256" key="14">
    <source>
        <dbReference type="PIRSR" id="PIRSR604385-3"/>
    </source>
</evidence>
<dbReference type="AlphaFoldDB" id="A0A2A2F4H5"/>
<sequence>MGELDSTFDHDDVTIESDEALYQGFFQLRGLRFRHRLFGGGWSPAMHREIFWRENCTCVLPYDPWRDEVVLLEQFRAGALGREASPWLLEVVAGINEAGDDGEATARREAEEEAGLTLGRVEKICDYLVSPGGTNELVHLYGGCVDAQGAGGIHGLEHENEDIRVQPLAFETAMEGLRCGRIWNAPAIMALQWLALNRERLRDEWRAG</sequence>
<keyword evidence="6" id="KW-0378">Hydrolase</keyword>